<evidence type="ECO:0000313" key="1">
    <source>
        <dbReference type="EMBL" id="MFB9861211.1"/>
    </source>
</evidence>
<reference evidence="1 2" key="1">
    <citation type="submission" date="2024-09" db="EMBL/GenBank/DDBJ databases">
        <authorList>
            <person name="Sun Q."/>
            <person name="Mori K."/>
        </authorList>
    </citation>
    <scope>NUCLEOTIDE SEQUENCE [LARGE SCALE GENOMIC DNA]</scope>
    <source>
        <strain evidence="1 2">JCM 12822</strain>
    </source>
</reference>
<dbReference type="Proteomes" id="UP001589740">
    <property type="component" value="Unassembled WGS sequence"/>
</dbReference>
<protein>
    <submittedName>
        <fullName evidence="1">YwhD family protein</fullName>
    </submittedName>
</protein>
<dbReference type="Pfam" id="PF08741">
    <property type="entry name" value="YwhD"/>
    <property type="match status" value="1"/>
</dbReference>
<evidence type="ECO:0000313" key="2">
    <source>
        <dbReference type="Proteomes" id="UP001589740"/>
    </source>
</evidence>
<dbReference type="EMBL" id="JBHMAH010000029">
    <property type="protein sequence ID" value="MFB9861211.1"/>
    <property type="molecule type" value="Genomic_DNA"/>
</dbReference>
<comment type="caution">
    <text evidence="1">The sequence shown here is derived from an EMBL/GenBank/DDBJ whole genome shotgun (WGS) entry which is preliminary data.</text>
</comment>
<dbReference type="RefSeq" id="WP_380570778.1">
    <property type="nucleotide sequence ID" value="NZ_JBHMAH010000029.1"/>
</dbReference>
<proteinExistence type="predicted"/>
<sequence>MANESNGKKKGFQFNIIKNDPLDGHKGQNIGSISLENVAPVYVNADTGETYIDMGGLHGRAEVERRVKWVTDKSEVEGEDAKNLWLVWVAVERKENGPQYSGIGACFEMINRTKRRAYKLMPEHVNMLDRAVKGKIDLGKMDGFSRTALKKFLISYNEEMWNNATELQEEMKND</sequence>
<gene>
    <name evidence="1" type="ORF">ACFFLE_09050</name>
</gene>
<organism evidence="1 2">
    <name type="scientific">Salinicoccus siamensis</name>
    <dbReference type="NCBI Taxonomy" id="381830"/>
    <lineage>
        <taxon>Bacteria</taxon>
        <taxon>Bacillati</taxon>
        <taxon>Bacillota</taxon>
        <taxon>Bacilli</taxon>
        <taxon>Bacillales</taxon>
        <taxon>Staphylococcaceae</taxon>
        <taxon>Salinicoccus</taxon>
    </lineage>
</organism>
<accession>A0ABV5Z594</accession>
<dbReference type="InterPro" id="IPR014852">
    <property type="entry name" value="YwhD"/>
</dbReference>
<name>A0ABV5Z594_9STAP</name>
<keyword evidence="2" id="KW-1185">Reference proteome</keyword>